<evidence type="ECO:0000256" key="6">
    <source>
        <dbReference type="ARBA" id="ARBA00023002"/>
    </source>
</evidence>
<evidence type="ECO:0000313" key="8">
    <source>
        <dbReference type="EMBL" id="KAK8097250.1"/>
    </source>
</evidence>
<dbReference type="EMBL" id="JAQQWP010000010">
    <property type="protein sequence ID" value="KAK8097250.1"/>
    <property type="molecule type" value="Genomic_DNA"/>
</dbReference>
<comment type="similarity">
    <text evidence="3">Belongs to the paxM FAD-dependent monooxygenase family.</text>
</comment>
<keyword evidence="9" id="KW-1185">Reference proteome</keyword>
<evidence type="ECO:0000256" key="1">
    <source>
        <dbReference type="ARBA" id="ARBA00001974"/>
    </source>
</evidence>
<comment type="cofactor">
    <cofactor evidence="1">
        <name>FAD</name>
        <dbReference type="ChEBI" id="CHEBI:57692"/>
    </cofactor>
</comment>
<organism evidence="8 9">
    <name type="scientific">Apiospora kogelbergensis</name>
    <dbReference type="NCBI Taxonomy" id="1337665"/>
    <lineage>
        <taxon>Eukaryota</taxon>
        <taxon>Fungi</taxon>
        <taxon>Dikarya</taxon>
        <taxon>Ascomycota</taxon>
        <taxon>Pezizomycotina</taxon>
        <taxon>Sordariomycetes</taxon>
        <taxon>Xylariomycetidae</taxon>
        <taxon>Amphisphaeriales</taxon>
        <taxon>Apiosporaceae</taxon>
        <taxon>Apiospora</taxon>
    </lineage>
</organism>
<dbReference type="PRINTS" id="PR00420">
    <property type="entry name" value="RNGMNOXGNASE"/>
</dbReference>
<dbReference type="GO" id="GO:0071949">
    <property type="term" value="F:FAD binding"/>
    <property type="evidence" value="ECO:0007669"/>
    <property type="project" value="InterPro"/>
</dbReference>
<proteinExistence type="inferred from homology"/>
<dbReference type="GO" id="GO:0004497">
    <property type="term" value="F:monooxygenase activity"/>
    <property type="evidence" value="ECO:0007669"/>
    <property type="project" value="InterPro"/>
</dbReference>
<name>A0AAW0Q8Z2_9PEZI</name>
<dbReference type="PANTHER" id="PTHR47356:SF2">
    <property type="entry name" value="FAD-BINDING DOMAIN-CONTAINING PROTEIN-RELATED"/>
    <property type="match status" value="1"/>
</dbReference>
<dbReference type="InterPro" id="IPR002938">
    <property type="entry name" value="FAD-bd"/>
</dbReference>
<evidence type="ECO:0000256" key="3">
    <source>
        <dbReference type="ARBA" id="ARBA00007992"/>
    </source>
</evidence>
<protein>
    <recommendedName>
        <fullName evidence="7">FAD-binding domain-containing protein</fullName>
    </recommendedName>
</protein>
<evidence type="ECO:0000256" key="2">
    <source>
        <dbReference type="ARBA" id="ARBA00005179"/>
    </source>
</evidence>
<feature type="domain" description="FAD-binding" evidence="7">
    <location>
        <begin position="4"/>
        <end position="375"/>
    </location>
</feature>
<evidence type="ECO:0000313" key="9">
    <source>
        <dbReference type="Proteomes" id="UP001392437"/>
    </source>
</evidence>
<keyword evidence="6" id="KW-0560">Oxidoreductase</keyword>
<dbReference type="Pfam" id="PF01494">
    <property type="entry name" value="FAD_binding_3"/>
    <property type="match status" value="1"/>
</dbReference>
<sequence length="505" mass="56005">MSKFKVIIAGGGVTALILANMLEMHGMDYVVLESHSAIAPQVGASIGLFTNGLRILDQMGLLESIQAIFADAPPSDTMHMRRPDGTLISSLTERSSQLERRYGYGLYFFDRQQLLQILYDNLKHKNRILLRKKVSGVDLVPGGGGVTVHCTDGTEYNGTIVVGADGVHSVVRSVMRSLADELEPGYFDPAESETEVVCHYRCSFGIAKHVPGWETGEDHTVTGHNQSQLVVTGPQDKIYWFLCDRLPEPKYGSDIPSYTREDEARFMEQNHDLPVTEKFTIGQIFDRKTVSTLTPLHEYVYKKWFFREIITLGDSAHKVWLLTKYTRTMANTRQPNPMGGQGANGAIESCAELINALVRIGAERGEQRLDGLSTEEVTRVFTETQNRRESRAKQLVRESHDIQSLLASESPFKTKLILHYISPILGQKVLLGRLGKKFLGASKLDSVPLPYRPKEVLFDDELPTAATKGASKVLARGALVGALGVGIVLAIKTYSLWRPRLTGST</sequence>
<evidence type="ECO:0000259" key="7">
    <source>
        <dbReference type="Pfam" id="PF01494"/>
    </source>
</evidence>
<keyword evidence="5" id="KW-0274">FAD</keyword>
<evidence type="ECO:0000256" key="4">
    <source>
        <dbReference type="ARBA" id="ARBA00022630"/>
    </source>
</evidence>
<dbReference type="AlphaFoldDB" id="A0AAW0Q8Z2"/>
<dbReference type="Proteomes" id="UP001392437">
    <property type="component" value="Unassembled WGS sequence"/>
</dbReference>
<dbReference type="SUPFAM" id="SSF51905">
    <property type="entry name" value="FAD/NAD(P)-binding domain"/>
    <property type="match status" value="1"/>
</dbReference>
<accession>A0AAW0Q8Z2</accession>
<comment type="pathway">
    <text evidence="2">Secondary metabolite biosynthesis.</text>
</comment>
<evidence type="ECO:0000256" key="5">
    <source>
        <dbReference type="ARBA" id="ARBA00022827"/>
    </source>
</evidence>
<dbReference type="PANTHER" id="PTHR47356">
    <property type="entry name" value="FAD-DEPENDENT MONOOXYGENASE ASQG-RELATED"/>
    <property type="match status" value="1"/>
</dbReference>
<reference evidence="8 9" key="1">
    <citation type="submission" date="2023-01" db="EMBL/GenBank/DDBJ databases">
        <title>Analysis of 21 Apiospora genomes using comparative genomics revels a genus with tremendous synthesis potential of carbohydrate active enzymes and secondary metabolites.</title>
        <authorList>
            <person name="Sorensen T."/>
        </authorList>
    </citation>
    <scope>NUCLEOTIDE SEQUENCE [LARGE SCALE GENOMIC DNA]</scope>
    <source>
        <strain evidence="8 9">CBS 117206</strain>
    </source>
</reference>
<comment type="caution">
    <text evidence="8">The sequence shown here is derived from an EMBL/GenBank/DDBJ whole genome shotgun (WGS) entry which is preliminary data.</text>
</comment>
<dbReference type="InterPro" id="IPR036188">
    <property type="entry name" value="FAD/NAD-bd_sf"/>
</dbReference>
<keyword evidence="4" id="KW-0285">Flavoprotein</keyword>
<dbReference type="Gene3D" id="3.50.50.60">
    <property type="entry name" value="FAD/NAD(P)-binding domain"/>
    <property type="match status" value="1"/>
</dbReference>
<dbReference type="InterPro" id="IPR050562">
    <property type="entry name" value="FAD_mOase_fung"/>
</dbReference>
<gene>
    <name evidence="8" type="ORF">PG999_013194</name>
</gene>